<dbReference type="EC" id="2.1.2.13" evidence="17"/>
<dbReference type="GO" id="GO:0009245">
    <property type="term" value="P:lipid A biosynthetic process"/>
    <property type="evidence" value="ECO:0007669"/>
    <property type="project" value="UniProtKB-KW"/>
</dbReference>
<evidence type="ECO:0000256" key="9">
    <source>
        <dbReference type="ARBA" id="ARBA00023251"/>
    </source>
</evidence>
<feature type="binding site" evidence="17">
    <location>
        <begin position="368"/>
        <end position="369"/>
    </location>
    <ligand>
        <name>NAD(+)</name>
        <dbReference type="ChEBI" id="CHEBI:57540"/>
    </ligand>
</feature>
<evidence type="ECO:0000313" key="22">
    <source>
        <dbReference type="Proteomes" id="UP000225833"/>
    </source>
</evidence>
<dbReference type="InterPro" id="IPR036291">
    <property type="entry name" value="NAD(P)-bd_dom_sf"/>
</dbReference>
<dbReference type="InterPro" id="IPR011034">
    <property type="entry name" value="Formyl_transferase-like_C_sf"/>
</dbReference>
<dbReference type="HAMAP" id="MF_01166">
    <property type="entry name" value="ArnA"/>
    <property type="match status" value="1"/>
</dbReference>
<dbReference type="PIRSF" id="PIRSF036506">
    <property type="entry name" value="Bifun_polymyxin_resist_ArnA"/>
    <property type="match status" value="1"/>
</dbReference>
<dbReference type="AlphaFoldDB" id="A0A2D0J3Y0"/>
<feature type="binding site" evidence="17">
    <location>
        <position position="460"/>
    </location>
    <ligand>
        <name>UDP-alpha-D-glucuronate</name>
        <dbReference type="ChEBI" id="CHEBI:58052"/>
    </ligand>
</feature>
<dbReference type="NCBIfam" id="NF005998">
    <property type="entry name" value="PRK08125.1"/>
    <property type="match status" value="1"/>
</dbReference>
<proteinExistence type="inferred from homology"/>
<evidence type="ECO:0000259" key="19">
    <source>
        <dbReference type="Pfam" id="PF01370"/>
    </source>
</evidence>
<dbReference type="GO" id="GO:0016831">
    <property type="term" value="F:carboxy-lyase activity"/>
    <property type="evidence" value="ECO:0007669"/>
    <property type="project" value="InterPro"/>
</dbReference>
<keyword evidence="10 17" id="KW-0511">Multifunctional enzyme</keyword>
<dbReference type="InterPro" id="IPR045869">
    <property type="entry name" value="Arna-like_SDR_e"/>
</dbReference>
<evidence type="ECO:0000256" key="15">
    <source>
        <dbReference type="ARBA" id="ARBA00061216"/>
    </source>
</evidence>
<keyword evidence="7 17" id="KW-0520">NAD</keyword>
<dbReference type="EC" id="1.1.1.305" evidence="17"/>
<feature type="binding site" evidence="17">
    <location>
        <position position="347"/>
    </location>
    <ligand>
        <name>NAD(+)</name>
        <dbReference type="ChEBI" id="CHEBI:57540"/>
    </ligand>
</feature>
<dbReference type="FunFam" id="3.40.50.720:FF:000197">
    <property type="entry name" value="Bifunctional polymyxin resistance protein ArnA"/>
    <property type="match status" value="1"/>
</dbReference>
<feature type="binding site" evidence="17">
    <location>
        <begin position="526"/>
        <end position="535"/>
    </location>
    <ligand>
        <name>UDP-alpha-D-glucuronate</name>
        <dbReference type="ChEBI" id="CHEBI:58052"/>
    </ligand>
</feature>
<feature type="binding site" evidence="17">
    <location>
        <position position="114"/>
    </location>
    <ligand>
        <name>(6R)-10-formyltetrahydrofolate</name>
        <dbReference type="ChEBI" id="CHEBI:195366"/>
    </ligand>
</feature>
<dbReference type="SUPFAM" id="SSF53328">
    <property type="entry name" value="Formyltransferase"/>
    <property type="match status" value="1"/>
</dbReference>
<comment type="subunit">
    <text evidence="16 17">Homohexamer, formed by a dimer of trimers.</text>
</comment>
<feature type="site" description="Transition state stabilizer" evidence="17">
    <location>
        <position position="102"/>
    </location>
</feature>
<evidence type="ECO:0000259" key="20">
    <source>
        <dbReference type="Pfam" id="PF02911"/>
    </source>
</evidence>
<evidence type="ECO:0000256" key="12">
    <source>
        <dbReference type="ARBA" id="ARBA00060566"/>
    </source>
</evidence>
<keyword evidence="9 17" id="KW-0046">Antibiotic resistance</keyword>
<feature type="binding site" evidence="17">
    <location>
        <begin position="136"/>
        <end position="140"/>
    </location>
    <ligand>
        <name>(6R)-10-formyltetrahydrofolate</name>
        <dbReference type="ChEBI" id="CHEBI:195366"/>
    </ligand>
</feature>
<feature type="region of interest" description="Dehydrogenase ArnADH" evidence="17">
    <location>
        <begin position="314"/>
        <end position="667"/>
    </location>
</feature>
<feature type="domain" description="Formyl transferase N-terminal" evidence="18">
    <location>
        <begin position="57"/>
        <end position="174"/>
    </location>
</feature>
<comment type="catalytic activity">
    <reaction evidence="17">
        <text>UDP-alpha-D-glucuronate + NAD(+) = UDP-beta-L-threo-pentopyranos-4-ulose + CO2 + NADH</text>
        <dbReference type="Rhea" id="RHEA:24702"/>
        <dbReference type="ChEBI" id="CHEBI:16526"/>
        <dbReference type="ChEBI" id="CHEBI:57540"/>
        <dbReference type="ChEBI" id="CHEBI:57945"/>
        <dbReference type="ChEBI" id="CHEBI:58052"/>
        <dbReference type="ChEBI" id="CHEBI:58710"/>
        <dbReference type="EC" id="1.1.1.305"/>
    </reaction>
</comment>
<dbReference type="PANTHER" id="PTHR43245">
    <property type="entry name" value="BIFUNCTIONAL POLYMYXIN RESISTANCE PROTEIN ARNA"/>
    <property type="match status" value="1"/>
</dbReference>
<feature type="binding site" evidence="17">
    <location>
        <position position="613"/>
    </location>
    <ligand>
        <name>UDP-alpha-D-glucuronate</name>
        <dbReference type="ChEBI" id="CHEBI:58052"/>
    </ligand>
</feature>
<dbReference type="Pfam" id="PF00551">
    <property type="entry name" value="Formyl_trans_N"/>
    <property type="match status" value="1"/>
</dbReference>
<feature type="site" description="Raises pKa of active site His" evidence="17">
    <location>
        <position position="140"/>
    </location>
</feature>
<comment type="pathway">
    <text evidence="12 17">Nucleotide-sugar biosynthesis; UDP-4-deoxy-4-formamido-beta-L-arabinose biosynthesis; UDP-4-deoxy-4-formamido-beta-L-arabinose from UDP-alpha-D-glucuronate: step 3/3.</text>
</comment>
<reference evidence="21 22" key="1">
    <citation type="journal article" date="2017" name="Nat. Microbiol.">
        <title>Natural product diversity associated with the nematode symbionts Photorhabdus and Xenorhabdus.</title>
        <authorList>
            <person name="Tobias N.J."/>
            <person name="Wolff H."/>
            <person name="Djahanschiri B."/>
            <person name="Grundmann F."/>
            <person name="Kronenwerth M."/>
            <person name="Shi Y.M."/>
            <person name="Simonyi S."/>
            <person name="Grun P."/>
            <person name="Shapiro-Ilan D."/>
            <person name="Pidot S.J."/>
            <person name="Stinear T.P."/>
            <person name="Ebersberger I."/>
            <person name="Bode H.B."/>
        </authorList>
    </citation>
    <scope>NUCLEOTIDE SEQUENCE [LARGE SCALE GENOMIC DNA]</scope>
    <source>
        <strain evidence="21 22">DSM 16342</strain>
    </source>
</reference>
<feature type="active site" description="Proton acceptor; for decarboxylase activity" evidence="17">
    <location>
        <position position="434"/>
    </location>
</feature>
<dbReference type="Pfam" id="PF01370">
    <property type="entry name" value="Epimerase"/>
    <property type="match status" value="1"/>
</dbReference>
<comment type="caution">
    <text evidence="17">Lacks conserved residue(s) required for the propagation of feature annotation.</text>
</comment>
<dbReference type="Proteomes" id="UP000225833">
    <property type="component" value="Unassembled WGS sequence"/>
</dbReference>
<accession>A0A2D0J3Y0</accession>
<keyword evidence="6 17" id="KW-0560">Oxidoreductase</keyword>
<dbReference type="InterPro" id="IPR036477">
    <property type="entry name" value="Formyl_transf_N_sf"/>
</dbReference>
<feature type="domain" description="Formyl transferase C-terminal" evidence="20">
    <location>
        <begin position="202"/>
        <end position="288"/>
    </location>
</feature>
<dbReference type="Gene3D" id="3.40.50.720">
    <property type="entry name" value="NAD(P)-binding Rossmann-like Domain"/>
    <property type="match status" value="1"/>
</dbReference>
<evidence type="ECO:0000256" key="2">
    <source>
        <dbReference type="ARBA" id="ARBA00022516"/>
    </source>
</evidence>
<dbReference type="InterPro" id="IPR005793">
    <property type="entry name" value="Formyl_trans_C"/>
</dbReference>
<dbReference type="CDD" id="cd08702">
    <property type="entry name" value="Arna_FMT_C"/>
    <property type="match status" value="1"/>
</dbReference>
<feature type="binding site" evidence="17">
    <location>
        <position position="492"/>
    </location>
    <ligand>
        <name>UDP-alpha-D-glucuronate</name>
        <dbReference type="ChEBI" id="CHEBI:58052"/>
    </ligand>
</feature>
<keyword evidence="3 17" id="KW-0441">Lipid A biosynthesis</keyword>
<evidence type="ECO:0000256" key="10">
    <source>
        <dbReference type="ARBA" id="ARBA00023268"/>
    </source>
</evidence>
<dbReference type="PANTHER" id="PTHR43245:SF13">
    <property type="entry name" value="UDP-D-APIOSE_UDP-D-XYLOSE SYNTHASE 2"/>
    <property type="match status" value="1"/>
</dbReference>
<keyword evidence="4 17" id="KW-0808">Transferase</keyword>
<evidence type="ECO:0000256" key="11">
    <source>
        <dbReference type="ARBA" id="ARBA00059105"/>
    </source>
</evidence>
<dbReference type="GO" id="GO:0046677">
    <property type="term" value="P:response to antibiotic"/>
    <property type="evidence" value="ECO:0007669"/>
    <property type="project" value="UniProtKB-KW"/>
</dbReference>
<comment type="catalytic activity">
    <reaction evidence="17">
        <text>UDP-4-amino-4-deoxy-beta-L-arabinose + (6R)-10-formyltetrahydrofolate = UDP-4-deoxy-4-formamido-beta-L-arabinose + (6S)-5,6,7,8-tetrahydrofolate + H(+)</text>
        <dbReference type="Rhea" id="RHEA:24706"/>
        <dbReference type="ChEBI" id="CHEBI:15378"/>
        <dbReference type="ChEBI" id="CHEBI:57453"/>
        <dbReference type="ChEBI" id="CHEBI:58708"/>
        <dbReference type="ChEBI" id="CHEBI:58709"/>
        <dbReference type="ChEBI" id="CHEBI:195366"/>
        <dbReference type="EC" id="2.1.2.13"/>
    </reaction>
</comment>
<evidence type="ECO:0000256" key="13">
    <source>
        <dbReference type="ARBA" id="ARBA00060576"/>
    </source>
</evidence>
<keyword evidence="2 17" id="KW-0444">Lipid biosynthesis</keyword>
<protein>
    <recommendedName>
        <fullName evidence="17">Bifunctional polymyxin resistance protein ArnA</fullName>
    </recommendedName>
    <domain>
        <recommendedName>
            <fullName evidence="17">UDP-4-amino-4-deoxy-L-arabinose formyltransferase</fullName>
            <ecNumber evidence="17">2.1.2.13</ecNumber>
        </recommendedName>
        <alternativeName>
            <fullName evidence="17">ArnAFT</fullName>
        </alternativeName>
        <alternativeName>
            <fullName evidence="17">UDP-L-Ara4N formyltransferase</fullName>
        </alternativeName>
    </domain>
    <domain>
        <recommendedName>
            <fullName evidence="17">UDP-glucuronic acid oxidase, UDP-4-keto-hexauronic acid decarboxylating</fullName>
            <ecNumber evidence="17">1.1.1.305</ecNumber>
        </recommendedName>
        <alternativeName>
            <fullName evidence="17">ArnADH</fullName>
        </alternativeName>
        <alternativeName>
            <fullName evidence="17">UDP-GlcUA decarboxylase</fullName>
        </alternativeName>
        <alternativeName>
            <fullName evidence="17">UDP-glucuronic acid dehydrogenase</fullName>
        </alternativeName>
    </domain>
</protein>
<organism evidence="21 22">
    <name type="scientific">Xenorhabdus budapestensis</name>
    <dbReference type="NCBI Taxonomy" id="290110"/>
    <lineage>
        <taxon>Bacteria</taxon>
        <taxon>Pseudomonadati</taxon>
        <taxon>Pseudomonadota</taxon>
        <taxon>Gammaproteobacteria</taxon>
        <taxon>Enterobacterales</taxon>
        <taxon>Morganellaceae</taxon>
        <taxon>Xenorhabdus</taxon>
    </lineage>
</organism>
<keyword evidence="5 17" id="KW-0448">Lipopolysaccharide biosynthesis</keyword>
<comment type="similarity">
    <text evidence="15 17">In the N-terminal section; belongs to the Fmt family. UDP-L-Ara4N formyltransferase subfamily.</text>
</comment>
<keyword evidence="8 17" id="KW-0443">Lipid metabolism</keyword>
<evidence type="ECO:0000256" key="16">
    <source>
        <dbReference type="ARBA" id="ARBA00063233"/>
    </source>
</evidence>
<dbReference type="EMBL" id="NIBS01000002">
    <property type="protein sequence ID" value="PHM29142.1"/>
    <property type="molecule type" value="Genomic_DNA"/>
</dbReference>
<evidence type="ECO:0000256" key="6">
    <source>
        <dbReference type="ARBA" id="ARBA00023002"/>
    </source>
</evidence>
<name>A0A2D0J3Y0_XENBU</name>
<gene>
    <name evidence="17" type="primary">arnA</name>
    <name evidence="21" type="ORF">Xbud_00587</name>
</gene>
<feature type="active site" description="Proton donor; for decarboxylase activity" evidence="17">
    <location>
        <position position="619"/>
    </location>
</feature>
<evidence type="ECO:0000256" key="4">
    <source>
        <dbReference type="ARBA" id="ARBA00022679"/>
    </source>
</evidence>
<evidence type="ECO:0000256" key="1">
    <source>
        <dbReference type="ARBA" id="ARBA00004756"/>
    </source>
</evidence>
<feature type="region of interest" description="Formyltransferase ArnAFT" evidence="17">
    <location>
        <begin position="1"/>
        <end position="304"/>
    </location>
</feature>
<dbReference type="UniPathway" id="UPA00032">
    <property type="reaction ID" value="UER00492"/>
</dbReference>
<evidence type="ECO:0000256" key="3">
    <source>
        <dbReference type="ARBA" id="ARBA00022556"/>
    </source>
</evidence>
<dbReference type="InterPro" id="IPR001509">
    <property type="entry name" value="Epimerase_deHydtase"/>
</dbReference>
<dbReference type="GO" id="GO:0009103">
    <property type="term" value="P:lipopolysaccharide biosynthetic process"/>
    <property type="evidence" value="ECO:0007669"/>
    <property type="project" value="UniProtKB-UniRule"/>
</dbReference>
<comment type="similarity">
    <text evidence="14 17">In the C-terminal section; belongs to the NAD(P)-dependent epimerase/dehydratase family. UDP-glucuronic acid decarboxylase subfamily.</text>
</comment>
<dbReference type="NCBIfam" id="NF005414">
    <property type="entry name" value="PRK06988.1"/>
    <property type="match status" value="1"/>
</dbReference>
<dbReference type="InterPro" id="IPR021168">
    <property type="entry name" value="Bifun_polymyxin_resist_ArnA"/>
</dbReference>
<dbReference type="InterPro" id="IPR002376">
    <property type="entry name" value="Formyl_transf_N"/>
</dbReference>
<dbReference type="CDD" id="cd05257">
    <property type="entry name" value="Arna_like_SDR_e"/>
    <property type="match status" value="1"/>
</dbReference>
<evidence type="ECO:0000256" key="17">
    <source>
        <dbReference type="HAMAP-Rule" id="MF_01166"/>
    </source>
</evidence>
<dbReference type="UniPathway" id="UPA00030"/>
<evidence type="ECO:0000256" key="5">
    <source>
        <dbReference type="ARBA" id="ARBA00022985"/>
    </source>
</evidence>
<dbReference type="Pfam" id="PF02911">
    <property type="entry name" value="Formyl_trans_C"/>
    <property type="match status" value="1"/>
</dbReference>
<dbReference type="GO" id="GO:0099619">
    <property type="term" value="F:UDP-4-amino-4-deoxy-L-arabinose formyltransferase activity"/>
    <property type="evidence" value="ECO:0007669"/>
    <property type="project" value="UniProtKB-EC"/>
</dbReference>
<feature type="domain" description="NAD-dependent epimerase/dehydratase" evidence="19">
    <location>
        <begin position="318"/>
        <end position="566"/>
    </location>
</feature>
<comment type="pathway">
    <text evidence="13 17">Nucleotide-sugar biosynthesis; UDP-4-deoxy-4-formamido-beta-L-arabinose biosynthesis; UDP-4-deoxy-4-formamido-beta-L-arabinose from UDP-alpha-D-glucuronate: step 1/3.</text>
</comment>
<evidence type="ECO:0000259" key="18">
    <source>
        <dbReference type="Pfam" id="PF00551"/>
    </source>
</evidence>
<feature type="active site" description="Proton donor; for formyltransferase activity" evidence="17">
    <location>
        <position position="104"/>
    </location>
</feature>
<comment type="pathway">
    <text evidence="1 17">Bacterial outer membrane biogenesis; lipopolysaccharide biosynthesis.</text>
</comment>
<dbReference type="GO" id="GO:0099618">
    <property type="term" value="F:UDP-glucuronate dehydrogenase activity"/>
    <property type="evidence" value="ECO:0007669"/>
    <property type="project" value="UniProtKB-EC"/>
</dbReference>
<comment type="function">
    <text evidence="11 17">Bifunctional enzyme that catalyzes the oxidative decarboxylation of UDP-glucuronic acid (UDP-GlcUA) to UDP-4-keto-arabinose (UDP-Ara4O) and the addition of a formyl group to UDP-4-amino-4-deoxy-L-arabinose (UDP-L-Ara4N) to form UDP-L-4-formamido-arabinose (UDP-L-Ara4FN). The modified arabinose is attached to lipid A and is required for resistance to polymyxin and cationic antimicrobial peptides.</text>
</comment>
<evidence type="ECO:0000256" key="8">
    <source>
        <dbReference type="ARBA" id="ARBA00023098"/>
    </source>
</evidence>
<dbReference type="OrthoDB" id="9802815at2"/>
<feature type="binding site" evidence="17">
    <location>
        <begin position="432"/>
        <end position="433"/>
    </location>
    <ligand>
        <name>UDP-alpha-D-glucuronate</name>
        <dbReference type="ChEBI" id="CHEBI:58052"/>
    </ligand>
</feature>
<dbReference type="InterPro" id="IPR050177">
    <property type="entry name" value="Lipid_A_modif_metabolic_enz"/>
</dbReference>
<dbReference type="NCBIfam" id="NF008872">
    <property type="entry name" value="PRK11908.1"/>
    <property type="match status" value="1"/>
</dbReference>
<dbReference type="SUPFAM" id="SSF51735">
    <property type="entry name" value="NAD(P)-binding Rossmann-fold domains"/>
    <property type="match status" value="1"/>
</dbReference>
<evidence type="ECO:0000256" key="14">
    <source>
        <dbReference type="ARBA" id="ARBA00060910"/>
    </source>
</evidence>
<comment type="caution">
    <text evidence="21">The sequence shown here is derived from an EMBL/GenBank/DDBJ whole genome shotgun (WGS) entry which is preliminary data.</text>
</comment>
<feature type="binding site" evidence="17">
    <location>
        <position position="393"/>
    </location>
    <ligand>
        <name>UDP-alpha-D-glucuronate</name>
        <dbReference type="ChEBI" id="CHEBI:58052"/>
    </ligand>
</feature>
<evidence type="ECO:0000256" key="7">
    <source>
        <dbReference type="ARBA" id="ARBA00023027"/>
    </source>
</evidence>
<feature type="binding site" evidence="17">
    <location>
        <position position="398"/>
    </location>
    <ligand>
        <name>UDP-alpha-D-glucuronate</name>
        <dbReference type="ChEBI" id="CHEBI:58052"/>
    </ligand>
</feature>
<sequence length="667" mass="75272">MKAVIFAYHDIGCVGLNALVRAGFDIQAVFTHVDNPNENNFFSSVAHIGANMGLPVFAPENVNHPLWIERISEMQPDVIFSFYYRDLLSQDILSLATKGAFNLHGSLLPKYRGRAPVNWAILNGETETGVTLHKMVAKADAGDIVAQQAVQIEKTDTSLDIHGKIREAAVELLNNILPQIKANNYSSIPQDENQATYFGRRTAEDGEIFWHKSAEEINDLVRAVTEPYPGAFTFLGERKITIWRSHPINKVHDKQPGTVISTDPLLIACGEGALEIVSGQSESGIYVQGSRLALEMGIMAAIRLGPKVTTQISLRKRVLILGVNGFIGNHLTERLLSDGNYDIYGMDIGSSAIERFIGNPNFHFIEGDVSIHTEWIEYHIKKCDVVLPLVAIATPIEYTRNPLRVFELDFEENLKIVRYCVKYNKRIIFPSTSEVYGMCDDKEFDEDTSRLIVGPINKQRWIYSVSKQLLDRVIWAYGEKAGLKFTLFRPFNWMGPRLDNLNSARIGSSRAITQLILNLVEGSPIKLIDGGEQKRCFTDIHDGIEALFRIIENQNGLCDGQIINIGNPMNEASIRQLAEILLNSFEKHELRGYFPPFAGFKKIESSSYYGQGYQDVEHRKPSIKNAEHLLRWKPTINMEQTIDETLDFFLRDAVKELKRKKEYAGHI</sequence>
<dbReference type="RefSeq" id="WP_099134657.1">
    <property type="nucleotide sequence ID" value="NZ_CAWNNJ010000086.1"/>
</dbReference>
<dbReference type="GO" id="GO:0016020">
    <property type="term" value="C:membrane"/>
    <property type="evidence" value="ECO:0007669"/>
    <property type="project" value="GOC"/>
</dbReference>
<dbReference type="SUPFAM" id="SSF50486">
    <property type="entry name" value="FMT C-terminal domain-like"/>
    <property type="match status" value="1"/>
</dbReference>
<evidence type="ECO:0000313" key="21">
    <source>
        <dbReference type="EMBL" id="PHM29142.1"/>
    </source>
</evidence>
<dbReference type="Gene3D" id="3.40.50.12230">
    <property type="match status" value="1"/>
</dbReference>